<dbReference type="RefSeq" id="XP_030628730.1">
    <property type="nucleotide sequence ID" value="XM_030772870.1"/>
</dbReference>
<keyword evidence="3 5" id="KW-0378">Hydrolase</keyword>
<feature type="active site" evidence="5">
    <location>
        <position position="47"/>
    </location>
</feature>
<keyword evidence="9" id="KW-1185">Reference proteome</keyword>
<feature type="domain" description="Acylphosphatase-like" evidence="8">
    <location>
        <begin position="14"/>
        <end position="104"/>
    </location>
</feature>
<dbReference type="OrthoDB" id="7961613at2759"/>
<dbReference type="GO" id="GO:0003998">
    <property type="term" value="F:acylphosphatase activity"/>
    <property type="evidence" value="ECO:0007669"/>
    <property type="project" value="UniProtKB-EC"/>
</dbReference>
<dbReference type="InterPro" id="IPR020456">
    <property type="entry name" value="Acylphosphatase"/>
</dbReference>
<dbReference type="PROSITE" id="PS51160">
    <property type="entry name" value="ACYLPHOSPHATASE_3"/>
    <property type="match status" value="1"/>
</dbReference>
<dbReference type="SUPFAM" id="SSF54975">
    <property type="entry name" value="Acylphosphatase/BLUF domain-like"/>
    <property type="match status" value="1"/>
</dbReference>
<dbReference type="PANTHER" id="PTHR10029">
    <property type="entry name" value="ACYLPHOSPHATASE"/>
    <property type="match status" value="1"/>
</dbReference>
<organism evidence="9 10">
    <name type="scientific">Chanos chanos</name>
    <name type="common">Milkfish</name>
    <name type="synonym">Mugil chanos</name>
    <dbReference type="NCBI Taxonomy" id="29144"/>
    <lineage>
        <taxon>Eukaryota</taxon>
        <taxon>Metazoa</taxon>
        <taxon>Chordata</taxon>
        <taxon>Craniata</taxon>
        <taxon>Vertebrata</taxon>
        <taxon>Euteleostomi</taxon>
        <taxon>Actinopterygii</taxon>
        <taxon>Neopterygii</taxon>
        <taxon>Teleostei</taxon>
        <taxon>Ostariophysi</taxon>
        <taxon>Gonorynchiformes</taxon>
        <taxon>Chanidae</taxon>
        <taxon>Chanos</taxon>
    </lineage>
</organism>
<comment type="similarity">
    <text evidence="1 7">Belongs to the acylphosphatase family.</text>
</comment>
<dbReference type="PROSITE" id="PS00150">
    <property type="entry name" value="ACYLPHOSPHATASE_1"/>
    <property type="match status" value="1"/>
</dbReference>
<dbReference type="PANTHER" id="PTHR10029:SF23">
    <property type="entry name" value="ACYLPHOSPHATASE 2"/>
    <property type="match status" value="1"/>
</dbReference>
<dbReference type="GeneID" id="115810845"/>
<dbReference type="InParanoid" id="A0A6J2V6Y8"/>
<dbReference type="Proteomes" id="UP000504632">
    <property type="component" value="Chromosome 4"/>
</dbReference>
<dbReference type="AlphaFoldDB" id="A0A6J2V6Y8"/>
<evidence type="ECO:0000256" key="3">
    <source>
        <dbReference type="ARBA" id="ARBA00022801"/>
    </source>
</evidence>
<dbReference type="PRINTS" id="PR00112">
    <property type="entry name" value="ACYLPHPHTASE"/>
</dbReference>
<dbReference type="FunFam" id="3.30.70.100:FF:000011">
    <property type="entry name" value="Acylphosphatase"/>
    <property type="match status" value="1"/>
</dbReference>
<name>A0A6J2V6Y8_CHACN</name>
<feature type="active site" evidence="5">
    <location>
        <position position="29"/>
    </location>
</feature>
<dbReference type="Gene3D" id="3.30.70.100">
    <property type="match status" value="1"/>
</dbReference>
<gene>
    <name evidence="10" type="primary">LOC115810845</name>
</gene>
<dbReference type="InterPro" id="IPR017968">
    <property type="entry name" value="Acylphosphatase_CS"/>
</dbReference>
<evidence type="ECO:0000256" key="7">
    <source>
        <dbReference type="RuleBase" id="RU004168"/>
    </source>
</evidence>
<dbReference type="InterPro" id="IPR036046">
    <property type="entry name" value="Acylphosphatase-like_dom_sf"/>
</dbReference>
<accession>A0A6J2V6Y8</accession>
<dbReference type="EC" id="3.6.1.7" evidence="2 5"/>
<comment type="catalytic activity">
    <reaction evidence="4 5 6">
        <text>an acyl phosphate + H2O = a carboxylate + phosphate + H(+)</text>
        <dbReference type="Rhea" id="RHEA:14965"/>
        <dbReference type="ChEBI" id="CHEBI:15377"/>
        <dbReference type="ChEBI" id="CHEBI:15378"/>
        <dbReference type="ChEBI" id="CHEBI:29067"/>
        <dbReference type="ChEBI" id="CHEBI:43474"/>
        <dbReference type="ChEBI" id="CHEBI:59918"/>
        <dbReference type="EC" id="3.6.1.7"/>
    </reaction>
</comment>
<evidence type="ECO:0000259" key="8">
    <source>
        <dbReference type="PROSITE" id="PS51160"/>
    </source>
</evidence>
<evidence type="ECO:0000256" key="1">
    <source>
        <dbReference type="ARBA" id="ARBA00005614"/>
    </source>
</evidence>
<evidence type="ECO:0000313" key="9">
    <source>
        <dbReference type="Proteomes" id="UP000504632"/>
    </source>
</evidence>
<protein>
    <recommendedName>
        <fullName evidence="2 5">Acylphosphatase</fullName>
        <ecNumber evidence="2 5">3.6.1.7</ecNumber>
    </recommendedName>
</protein>
<proteinExistence type="inferred from homology"/>
<reference evidence="10" key="1">
    <citation type="submission" date="2025-08" db="UniProtKB">
        <authorList>
            <consortium name="RefSeq"/>
        </authorList>
    </citation>
    <scope>IDENTIFICATION</scope>
</reference>
<evidence type="ECO:0000256" key="4">
    <source>
        <dbReference type="ARBA" id="ARBA00047645"/>
    </source>
</evidence>
<dbReference type="PROSITE" id="PS00151">
    <property type="entry name" value="ACYLPHOSPHATASE_2"/>
    <property type="match status" value="1"/>
</dbReference>
<dbReference type="InterPro" id="IPR001792">
    <property type="entry name" value="Acylphosphatase-like_dom"/>
</dbReference>
<evidence type="ECO:0000313" key="10">
    <source>
        <dbReference type="RefSeq" id="XP_030628730.1"/>
    </source>
</evidence>
<dbReference type="FunCoup" id="A0A6J2V6Y8">
    <property type="interactions" value="214"/>
</dbReference>
<dbReference type="Pfam" id="PF00708">
    <property type="entry name" value="Acylphosphatase"/>
    <property type="match status" value="1"/>
</dbReference>
<sequence>MSGNTDSGGTSLCSVDYEIFGHVQGVCFRMYTEREANRLGLVGWVKNTNKGTVVGQVQGPRHLVHEMKVWLSKEGSPGCRIARAVFKNEKEIPHLEISGFGTRF</sequence>
<evidence type="ECO:0000256" key="2">
    <source>
        <dbReference type="ARBA" id="ARBA00012150"/>
    </source>
</evidence>
<evidence type="ECO:0000256" key="6">
    <source>
        <dbReference type="RuleBase" id="RU000553"/>
    </source>
</evidence>
<evidence type="ECO:0000256" key="5">
    <source>
        <dbReference type="PROSITE-ProRule" id="PRU00520"/>
    </source>
</evidence>